<dbReference type="PANTHER" id="PTHR33993">
    <property type="entry name" value="GLYOXALASE-RELATED"/>
    <property type="match status" value="1"/>
</dbReference>
<reference evidence="2 3" key="1">
    <citation type="submission" date="2018-12" db="EMBL/GenBank/DDBJ databases">
        <title>Complete genome of Nonlabens sp. MJ115.</title>
        <authorList>
            <person name="Choi H.S."/>
            <person name="Jung J."/>
        </authorList>
    </citation>
    <scope>NUCLEOTIDE SEQUENCE [LARGE SCALE GENOMIC DNA]</scope>
    <source>
        <strain evidence="2 3">MJ115</strain>
    </source>
</reference>
<dbReference type="InterPro" id="IPR004360">
    <property type="entry name" value="Glyas_Fos-R_dOase_dom"/>
</dbReference>
<dbReference type="InterPro" id="IPR037523">
    <property type="entry name" value="VOC_core"/>
</dbReference>
<organism evidence="2 3">
    <name type="scientific">Nonlabens ponticola</name>
    <dbReference type="NCBI Taxonomy" id="2496866"/>
    <lineage>
        <taxon>Bacteria</taxon>
        <taxon>Pseudomonadati</taxon>
        <taxon>Bacteroidota</taxon>
        <taxon>Flavobacteriia</taxon>
        <taxon>Flavobacteriales</taxon>
        <taxon>Flavobacteriaceae</taxon>
        <taxon>Nonlabens</taxon>
    </lineage>
</organism>
<evidence type="ECO:0000259" key="1">
    <source>
        <dbReference type="PROSITE" id="PS51819"/>
    </source>
</evidence>
<dbReference type="RefSeq" id="WP_126445949.1">
    <property type="nucleotide sequence ID" value="NZ_CP034549.1"/>
</dbReference>
<evidence type="ECO:0000313" key="3">
    <source>
        <dbReference type="Proteomes" id="UP000279600"/>
    </source>
</evidence>
<gene>
    <name evidence="2" type="ORF">EJ995_04300</name>
</gene>
<dbReference type="OrthoDB" id="9799428at2"/>
<dbReference type="EMBL" id="CP034549">
    <property type="protein sequence ID" value="AZQ43491.1"/>
    <property type="molecule type" value="Genomic_DNA"/>
</dbReference>
<dbReference type="InterPro" id="IPR029068">
    <property type="entry name" value="Glyas_Bleomycin-R_OHBP_Dase"/>
</dbReference>
<sequence>MKGKVTGIGGVFFKCADVEATKAWYKKHLGIDAGDYGATFKAAENQTTAWSPFKQKTDYLGERDQQFMVNYRVDDLDALMQRLAAADIESIKPIEHYEYGSFAWVVDIDGRRIELWQPADESIL</sequence>
<feature type="domain" description="VOC" evidence="1">
    <location>
        <begin position="7"/>
        <end position="118"/>
    </location>
</feature>
<dbReference type="Pfam" id="PF00903">
    <property type="entry name" value="Glyoxalase"/>
    <property type="match status" value="1"/>
</dbReference>
<dbReference type="PANTHER" id="PTHR33993:SF5">
    <property type="entry name" value="GLYOXALASE"/>
    <property type="match status" value="1"/>
</dbReference>
<keyword evidence="3" id="KW-1185">Reference proteome</keyword>
<dbReference type="SUPFAM" id="SSF54593">
    <property type="entry name" value="Glyoxalase/Bleomycin resistance protein/Dihydroxybiphenyl dioxygenase"/>
    <property type="match status" value="1"/>
</dbReference>
<dbReference type="InterPro" id="IPR052164">
    <property type="entry name" value="Anthracycline_SecMetBiosynth"/>
</dbReference>
<protein>
    <submittedName>
        <fullName evidence="2">VOC family protein</fullName>
    </submittedName>
</protein>
<proteinExistence type="predicted"/>
<evidence type="ECO:0000313" key="2">
    <source>
        <dbReference type="EMBL" id="AZQ43491.1"/>
    </source>
</evidence>
<dbReference type="AlphaFoldDB" id="A0A3S9MWA5"/>
<dbReference type="KEGG" id="noj:EJ995_04300"/>
<dbReference type="Gene3D" id="3.10.180.10">
    <property type="entry name" value="2,3-Dihydroxybiphenyl 1,2-Dioxygenase, domain 1"/>
    <property type="match status" value="1"/>
</dbReference>
<accession>A0A3S9MWA5</accession>
<dbReference type="Proteomes" id="UP000279600">
    <property type="component" value="Chromosome"/>
</dbReference>
<dbReference type="PROSITE" id="PS51819">
    <property type="entry name" value="VOC"/>
    <property type="match status" value="1"/>
</dbReference>
<name>A0A3S9MWA5_9FLAO</name>